<dbReference type="RefSeq" id="WP_089912835.1">
    <property type="nucleotide sequence ID" value="NZ_FOBB01000003.1"/>
</dbReference>
<dbReference type="Gene3D" id="3.40.50.2000">
    <property type="entry name" value="Glycogen Phosphorylase B"/>
    <property type="match status" value="2"/>
</dbReference>
<keyword evidence="1" id="KW-1133">Transmembrane helix</keyword>
<feature type="transmembrane region" description="Helical" evidence="1">
    <location>
        <begin position="72"/>
        <end position="92"/>
    </location>
</feature>
<sequence>MIAILQPFIPHYREQFFNQLQQKAAFDLYCYESEQLSKNNFAQGKTPVKPVNAVSIGPFILYNPFKFFRKDYKVLVLMLNFAHLSTWFILFMKPFLRRKVILWGHGISVKRYVREEQQPNFLLKCMIRMADGIWFYTKKEQEIWQRAVPGVKGYALGNTISDVESILQLALPDKAAVKAKYNITQPRVLIYCARFNEPGRRVDLLVKLIERLDPQKIGVIIIGDGKLKPDFSPYKHVYDFGAVYDRQQKDELFAAADIYFQPGWVGLSIVEGMAYGKPIFTLLRTAELLQCVEYSYIQDGYNGMIFEDVDACLKELNNLQDAEIQLMSANAKEYVKRELTMNTMINNAMQAIETVANN</sequence>
<name>A0A1H7VDW9_9BACT</name>
<dbReference type="SUPFAM" id="SSF53756">
    <property type="entry name" value="UDP-Glycosyltransferase/glycogen phosphorylase"/>
    <property type="match status" value="1"/>
</dbReference>
<dbReference type="Pfam" id="PF13692">
    <property type="entry name" value="Glyco_trans_1_4"/>
    <property type="match status" value="1"/>
</dbReference>
<keyword evidence="2" id="KW-0808">Transferase</keyword>
<dbReference type="PANTHER" id="PTHR12526:SF630">
    <property type="entry name" value="GLYCOSYLTRANSFERASE"/>
    <property type="match status" value="1"/>
</dbReference>
<organism evidence="2 3">
    <name type="scientific">Chitinophaga rupis</name>
    <dbReference type="NCBI Taxonomy" id="573321"/>
    <lineage>
        <taxon>Bacteria</taxon>
        <taxon>Pseudomonadati</taxon>
        <taxon>Bacteroidota</taxon>
        <taxon>Chitinophagia</taxon>
        <taxon>Chitinophagales</taxon>
        <taxon>Chitinophagaceae</taxon>
        <taxon>Chitinophaga</taxon>
    </lineage>
</organism>
<keyword evidence="1" id="KW-0812">Transmembrane</keyword>
<dbReference type="EMBL" id="FOBB01000003">
    <property type="protein sequence ID" value="SEM07260.1"/>
    <property type="molecule type" value="Genomic_DNA"/>
</dbReference>
<dbReference type="OrthoDB" id="9787293at2"/>
<accession>A0A1H7VDW9</accession>
<dbReference type="PANTHER" id="PTHR12526">
    <property type="entry name" value="GLYCOSYLTRANSFERASE"/>
    <property type="match status" value="1"/>
</dbReference>
<reference evidence="2 3" key="1">
    <citation type="submission" date="2016-10" db="EMBL/GenBank/DDBJ databases">
        <authorList>
            <person name="de Groot N.N."/>
        </authorList>
    </citation>
    <scope>NUCLEOTIDE SEQUENCE [LARGE SCALE GENOMIC DNA]</scope>
    <source>
        <strain evidence="2 3">DSM 21039</strain>
    </source>
</reference>
<evidence type="ECO:0000313" key="3">
    <source>
        <dbReference type="Proteomes" id="UP000198984"/>
    </source>
</evidence>
<keyword evidence="3" id="KW-1185">Reference proteome</keyword>
<proteinExistence type="predicted"/>
<dbReference type="GO" id="GO:0016740">
    <property type="term" value="F:transferase activity"/>
    <property type="evidence" value="ECO:0007669"/>
    <property type="project" value="UniProtKB-KW"/>
</dbReference>
<protein>
    <submittedName>
        <fullName evidence="2">Glycosyltransferase involved in cell wall bisynthesis</fullName>
    </submittedName>
</protein>
<keyword evidence="1" id="KW-0472">Membrane</keyword>
<gene>
    <name evidence="2" type="ORF">SAMN04488505_103296</name>
</gene>
<evidence type="ECO:0000256" key="1">
    <source>
        <dbReference type="SAM" id="Phobius"/>
    </source>
</evidence>
<dbReference type="AlphaFoldDB" id="A0A1H7VDW9"/>
<dbReference type="Proteomes" id="UP000198984">
    <property type="component" value="Unassembled WGS sequence"/>
</dbReference>
<evidence type="ECO:0000313" key="2">
    <source>
        <dbReference type="EMBL" id="SEM07260.1"/>
    </source>
</evidence>
<dbReference type="STRING" id="573321.SAMN04488505_103296"/>